<protein>
    <submittedName>
        <fullName evidence="2">Uncharacterized protein</fullName>
    </submittedName>
</protein>
<proteinExistence type="predicted"/>
<feature type="region of interest" description="Disordered" evidence="1">
    <location>
        <begin position="1"/>
        <end position="25"/>
    </location>
</feature>
<evidence type="ECO:0000256" key="1">
    <source>
        <dbReference type="SAM" id="MobiDB-lite"/>
    </source>
</evidence>
<dbReference type="Proteomes" id="UP000078540">
    <property type="component" value="Unassembled WGS sequence"/>
</dbReference>
<organism evidence="2 3">
    <name type="scientific">Atta colombica</name>
    <dbReference type="NCBI Taxonomy" id="520822"/>
    <lineage>
        <taxon>Eukaryota</taxon>
        <taxon>Metazoa</taxon>
        <taxon>Ecdysozoa</taxon>
        <taxon>Arthropoda</taxon>
        <taxon>Hexapoda</taxon>
        <taxon>Insecta</taxon>
        <taxon>Pterygota</taxon>
        <taxon>Neoptera</taxon>
        <taxon>Endopterygota</taxon>
        <taxon>Hymenoptera</taxon>
        <taxon>Apocrita</taxon>
        <taxon>Aculeata</taxon>
        <taxon>Formicoidea</taxon>
        <taxon>Formicidae</taxon>
        <taxon>Myrmicinae</taxon>
        <taxon>Atta</taxon>
    </lineage>
</organism>
<gene>
    <name evidence="2" type="ORF">ALC53_10617</name>
</gene>
<evidence type="ECO:0000313" key="2">
    <source>
        <dbReference type="EMBL" id="KYM79063.1"/>
    </source>
</evidence>
<name>A0A195B3J4_9HYME</name>
<accession>A0A195B3J4</accession>
<evidence type="ECO:0000313" key="3">
    <source>
        <dbReference type="Proteomes" id="UP000078540"/>
    </source>
</evidence>
<sequence length="201" mass="23136">MKKVSSKHSLTKLPRSQLPQKPYGFCCEEKDQDPEKRYDMRNPPFASSLTNVVLGSGGPGVKFRVQDIGPSPYPIQRKILKAKGTAYLGRCRRCRGPLRWFLEDEVALAREFLAKEKRDNYNAIVKRNLIIAKRKGDFKIRSKNSYTMKEWDDPKSTCLPCLLQIHYRCLRTDALLKLKSAFVLGLDARNPTSDLLYRLEV</sequence>
<reference evidence="2 3" key="1">
    <citation type="submission" date="2015-09" db="EMBL/GenBank/DDBJ databases">
        <title>Atta colombica WGS genome.</title>
        <authorList>
            <person name="Nygaard S."/>
            <person name="Hu H."/>
            <person name="Boomsma J."/>
            <person name="Zhang G."/>
        </authorList>
    </citation>
    <scope>NUCLEOTIDE SEQUENCE [LARGE SCALE GENOMIC DNA]</scope>
    <source>
        <strain evidence="2">Treedump-2</strain>
        <tissue evidence="2">Whole body</tissue>
    </source>
</reference>
<dbReference type="AlphaFoldDB" id="A0A195B3J4"/>
<keyword evidence="3" id="KW-1185">Reference proteome</keyword>
<feature type="compositionally biased region" description="Basic residues" evidence="1">
    <location>
        <begin position="1"/>
        <end position="10"/>
    </location>
</feature>
<dbReference type="EMBL" id="KQ976625">
    <property type="protein sequence ID" value="KYM79063.1"/>
    <property type="molecule type" value="Genomic_DNA"/>
</dbReference>